<sequence length="102" mass="11716">MLVRTTPTWLALTPTERFAFLGEVIAPILGRHPDVSMRFFDSEAFHAGYSDVVMWETETLLSYQAIVEELRETSFWGHYFEVVDIVASIENAYARHYAVDAL</sequence>
<dbReference type="InterPro" id="IPR031409">
    <property type="entry name" value="Darcynin"/>
</dbReference>
<dbReference type="AlphaFoldDB" id="A0A6J6CHN5"/>
<accession>A0A6J6CHN5</accession>
<reference evidence="1" key="1">
    <citation type="submission" date="2020-05" db="EMBL/GenBank/DDBJ databases">
        <authorList>
            <person name="Chiriac C."/>
            <person name="Salcher M."/>
            <person name="Ghai R."/>
            <person name="Kavagutti S V."/>
        </authorList>
    </citation>
    <scope>NUCLEOTIDE SEQUENCE</scope>
</reference>
<evidence type="ECO:0000313" key="1">
    <source>
        <dbReference type="EMBL" id="CAB4549683.1"/>
    </source>
</evidence>
<protein>
    <submittedName>
        <fullName evidence="1">Unannotated protein</fullName>
    </submittedName>
</protein>
<proteinExistence type="predicted"/>
<gene>
    <name evidence="1" type="ORF">UFOPK1493_00951</name>
</gene>
<dbReference type="EMBL" id="CAEZSR010000024">
    <property type="protein sequence ID" value="CAB4549683.1"/>
    <property type="molecule type" value="Genomic_DNA"/>
</dbReference>
<dbReference type="Pfam" id="PF17074">
    <property type="entry name" value="Darcynin"/>
    <property type="match status" value="1"/>
</dbReference>
<name>A0A6J6CHN5_9ZZZZ</name>
<organism evidence="1">
    <name type="scientific">freshwater metagenome</name>
    <dbReference type="NCBI Taxonomy" id="449393"/>
    <lineage>
        <taxon>unclassified sequences</taxon>
        <taxon>metagenomes</taxon>
        <taxon>ecological metagenomes</taxon>
    </lineage>
</organism>